<dbReference type="Proteomes" id="UP000177950">
    <property type="component" value="Unassembled WGS sequence"/>
</dbReference>
<evidence type="ECO:0000313" key="6">
    <source>
        <dbReference type="EMBL" id="OGI58431.1"/>
    </source>
</evidence>
<protein>
    <recommendedName>
        <fullName evidence="3">Large ribosomal RNA subunit accumulation protein YceD</fullName>
    </recommendedName>
    <alternativeName>
        <fullName evidence="5">23S rRNA accumulation protein YceD</fullName>
    </alternativeName>
</protein>
<dbReference type="PANTHER" id="PTHR38099:SF1">
    <property type="entry name" value="LARGE RIBOSOMAL RNA SUBUNIT ACCUMULATION PROTEIN YCED"/>
    <property type="match status" value="1"/>
</dbReference>
<sequence length="172" mass="18941">MFGRLPETIDPIQLAEQGARLTGELPLQAMTRLAAACEVCEGMATADLKFAREPHGLRFLRARIEAKLGLLCQRCLLPMDVIVRSEPVLALFRPGEPQTGVPEEAEPLVVEPGWSLAALVEDELLLAMPMMPRHAAGECEAGTRLAPKTPRVEVKTDRPNPFAVLEKLRKRD</sequence>
<evidence type="ECO:0000256" key="4">
    <source>
        <dbReference type="ARBA" id="ARBA00022517"/>
    </source>
</evidence>
<dbReference type="AlphaFoldDB" id="A0A1F6UM24"/>
<comment type="similarity">
    <text evidence="2">Belongs to the DUF177 domain family.</text>
</comment>
<organism evidence="6 7">
    <name type="scientific">Candidatus Muproteobacteria bacterium RBG_19FT_COMBO_61_10</name>
    <dbReference type="NCBI Taxonomy" id="1817761"/>
    <lineage>
        <taxon>Bacteria</taxon>
        <taxon>Pseudomonadati</taxon>
        <taxon>Pseudomonadota</taxon>
        <taxon>Candidatus Muproteobacteria</taxon>
    </lineage>
</organism>
<dbReference type="GO" id="GO:0042254">
    <property type="term" value="P:ribosome biogenesis"/>
    <property type="evidence" value="ECO:0007669"/>
    <property type="project" value="UniProtKB-KW"/>
</dbReference>
<dbReference type="EMBL" id="MFSV01000082">
    <property type="protein sequence ID" value="OGI58431.1"/>
    <property type="molecule type" value="Genomic_DNA"/>
</dbReference>
<evidence type="ECO:0000256" key="3">
    <source>
        <dbReference type="ARBA" id="ARBA00015716"/>
    </source>
</evidence>
<keyword evidence="4" id="KW-0690">Ribosome biogenesis</keyword>
<dbReference type="PANTHER" id="PTHR38099">
    <property type="entry name" value="LARGE RIBOSOMAL RNA SUBUNIT ACCUMULATION PROTEIN YCED"/>
    <property type="match status" value="1"/>
</dbReference>
<reference evidence="6 7" key="1">
    <citation type="journal article" date="2016" name="Nat. Commun.">
        <title>Thousands of microbial genomes shed light on interconnected biogeochemical processes in an aquifer system.</title>
        <authorList>
            <person name="Anantharaman K."/>
            <person name="Brown C.T."/>
            <person name="Hug L.A."/>
            <person name="Sharon I."/>
            <person name="Castelle C.J."/>
            <person name="Probst A.J."/>
            <person name="Thomas B.C."/>
            <person name="Singh A."/>
            <person name="Wilkins M.J."/>
            <person name="Karaoz U."/>
            <person name="Brodie E.L."/>
            <person name="Williams K.H."/>
            <person name="Hubbard S.S."/>
            <person name="Banfield J.F."/>
        </authorList>
    </citation>
    <scope>NUCLEOTIDE SEQUENCE [LARGE SCALE GENOMIC DNA]</scope>
</reference>
<dbReference type="InterPro" id="IPR039255">
    <property type="entry name" value="YceD_bac"/>
</dbReference>
<comment type="function">
    <text evidence="1">Plays a role in synthesis, processing and/or stability of 23S rRNA.</text>
</comment>
<dbReference type="InterPro" id="IPR003772">
    <property type="entry name" value="YceD"/>
</dbReference>
<accession>A0A1F6UM24</accession>
<gene>
    <name evidence="6" type="ORF">A2V58_09580</name>
</gene>
<dbReference type="GO" id="GO:0005829">
    <property type="term" value="C:cytosol"/>
    <property type="evidence" value="ECO:0007669"/>
    <property type="project" value="TreeGrafter"/>
</dbReference>
<evidence type="ECO:0000313" key="7">
    <source>
        <dbReference type="Proteomes" id="UP000177950"/>
    </source>
</evidence>
<evidence type="ECO:0000256" key="1">
    <source>
        <dbReference type="ARBA" id="ARBA00002868"/>
    </source>
</evidence>
<proteinExistence type="inferred from homology"/>
<comment type="caution">
    <text evidence="6">The sequence shown here is derived from an EMBL/GenBank/DDBJ whole genome shotgun (WGS) entry which is preliminary data.</text>
</comment>
<evidence type="ECO:0000256" key="2">
    <source>
        <dbReference type="ARBA" id="ARBA00010740"/>
    </source>
</evidence>
<evidence type="ECO:0000256" key="5">
    <source>
        <dbReference type="ARBA" id="ARBA00031841"/>
    </source>
</evidence>
<dbReference type="Pfam" id="PF02620">
    <property type="entry name" value="YceD"/>
    <property type="match status" value="1"/>
</dbReference>
<name>A0A1F6UM24_9PROT</name>